<evidence type="ECO:0000313" key="4">
    <source>
        <dbReference type="Proteomes" id="UP000317716"/>
    </source>
</evidence>
<feature type="transmembrane region" description="Helical" evidence="2">
    <location>
        <begin position="134"/>
        <end position="152"/>
    </location>
</feature>
<dbReference type="InterPro" id="IPR011990">
    <property type="entry name" value="TPR-like_helical_dom_sf"/>
</dbReference>
<dbReference type="AlphaFoldDB" id="A0A538SFJ0"/>
<feature type="transmembrane region" description="Helical" evidence="2">
    <location>
        <begin position="275"/>
        <end position="297"/>
    </location>
</feature>
<accession>A0A538SFJ0</accession>
<evidence type="ECO:0000256" key="1">
    <source>
        <dbReference type="SAM" id="MobiDB-lite"/>
    </source>
</evidence>
<feature type="region of interest" description="Disordered" evidence="1">
    <location>
        <begin position="1"/>
        <end position="25"/>
    </location>
</feature>
<evidence type="ECO:0000313" key="3">
    <source>
        <dbReference type="EMBL" id="TMQ50138.1"/>
    </source>
</evidence>
<feature type="compositionally biased region" description="Basic and acidic residues" evidence="1">
    <location>
        <begin position="1"/>
        <end position="12"/>
    </location>
</feature>
<keyword evidence="2" id="KW-0472">Membrane</keyword>
<dbReference type="SUPFAM" id="SSF48452">
    <property type="entry name" value="TPR-like"/>
    <property type="match status" value="1"/>
</dbReference>
<name>A0A538SFJ0_UNCEI</name>
<dbReference type="Proteomes" id="UP000317716">
    <property type="component" value="Unassembled WGS sequence"/>
</dbReference>
<evidence type="ECO:0000256" key="2">
    <source>
        <dbReference type="SAM" id="Phobius"/>
    </source>
</evidence>
<keyword evidence="2" id="KW-0812">Transmembrane</keyword>
<dbReference type="EMBL" id="VBOS01000423">
    <property type="protein sequence ID" value="TMQ50138.1"/>
    <property type="molecule type" value="Genomic_DNA"/>
</dbReference>
<feature type="transmembrane region" description="Helical" evidence="2">
    <location>
        <begin position="187"/>
        <end position="215"/>
    </location>
</feature>
<proteinExistence type="predicted"/>
<protein>
    <submittedName>
        <fullName evidence="3">Uncharacterized protein</fullName>
    </submittedName>
</protein>
<comment type="caution">
    <text evidence="3">The sequence shown here is derived from an EMBL/GenBank/DDBJ whole genome shotgun (WGS) entry which is preliminary data.</text>
</comment>
<gene>
    <name evidence="3" type="ORF">E6K72_11710</name>
</gene>
<sequence>MAREGRGGELSRRRPREPRSSPAQAPVPLRHPAWLVAGLLAAASIVLSASYRLHDTDLWQLLVVGKAIWSRHALPRTDEWTWAGFGDPQVTSSWGFRALIWPLWSAWGVGGLFAYRWAAMLAAFGLLWATARSMGARGFGALFVLAWAALAYRQRAEIRPESLVAVLMAAELWVLEAWRAGRQDRRGWLVAVALVWANVHISYWLGLGIAAIYAIDAVLRPRSKGESAGGRFASQRLPSGVPDIEPLSVALSAAKRPPAPADPPAPARGAVVTRFALIAAAMIAVSFANPFGMRALLQPFEFATRWRNEPFFRNVVELWPLDWSAHSTDGLPVLLVAWPLLAFLHGLRRGWDVAEVLACAAFTSLAISSQRFIGIYALAAAPFVARDAASALPAPRGPRWLVAPWTRALVSGGACIAIGVAEWGRPDLPLGIGLDRALVPAGAADFMAAHGIRGRMFNHFHLGGYLAHRGWPDRDRLPFVTTQPENIRPEIRDAYPRVFVDAEAWRALDRRYRFDIAVLDRDQDPGDRLLDFLDADSSWALVFADDVAELLVRRDGALDTVARDFAYRAFPAGIRRRTQAVPAAAADTAYRSALRHDLARMAGSSPENGHALHLLGILDMMDGDLDHARARLEAALAKRPFLPGVHELLGVVALQQSRPRDALREFERERSLHGEPAGIDARIGQAHEALGDVGAARRSYTLELRRHPEDQEAKAGQLRLTPK</sequence>
<reference evidence="3 4" key="1">
    <citation type="journal article" date="2019" name="Nat. Microbiol.">
        <title>Mediterranean grassland soil C-N compound turnover is dependent on rainfall and depth, and is mediated by genomically divergent microorganisms.</title>
        <authorList>
            <person name="Diamond S."/>
            <person name="Andeer P.F."/>
            <person name="Li Z."/>
            <person name="Crits-Christoph A."/>
            <person name="Burstein D."/>
            <person name="Anantharaman K."/>
            <person name="Lane K.R."/>
            <person name="Thomas B.C."/>
            <person name="Pan C."/>
            <person name="Northen T.R."/>
            <person name="Banfield J.F."/>
        </authorList>
    </citation>
    <scope>NUCLEOTIDE SEQUENCE [LARGE SCALE GENOMIC DNA]</scope>
    <source>
        <strain evidence="3">WS_2</strain>
    </source>
</reference>
<feature type="transmembrane region" description="Helical" evidence="2">
    <location>
        <begin position="104"/>
        <end position="127"/>
    </location>
</feature>
<keyword evidence="2" id="KW-1133">Transmembrane helix</keyword>
<organism evidence="3 4">
    <name type="scientific">Eiseniibacteriota bacterium</name>
    <dbReference type="NCBI Taxonomy" id="2212470"/>
    <lineage>
        <taxon>Bacteria</taxon>
        <taxon>Candidatus Eiseniibacteriota</taxon>
    </lineage>
</organism>
<dbReference type="Gene3D" id="1.25.40.10">
    <property type="entry name" value="Tetratricopeptide repeat domain"/>
    <property type="match status" value="1"/>
</dbReference>